<dbReference type="InterPro" id="IPR027417">
    <property type="entry name" value="P-loop_NTPase"/>
</dbReference>
<evidence type="ECO:0000256" key="2">
    <source>
        <dbReference type="ARBA" id="ARBA00022741"/>
    </source>
</evidence>
<evidence type="ECO:0000259" key="6">
    <source>
        <dbReference type="SMART" id="SM00382"/>
    </source>
</evidence>
<dbReference type="Gene3D" id="1.10.8.430">
    <property type="entry name" value="Helical domain of apoptotic protease-activating factors"/>
    <property type="match status" value="1"/>
</dbReference>
<dbReference type="InterPro" id="IPR057135">
    <property type="entry name" value="At4g27190-like_LRR"/>
</dbReference>
<dbReference type="GO" id="GO:0043531">
    <property type="term" value="F:ADP binding"/>
    <property type="evidence" value="ECO:0007669"/>
    <property type="project" value="InterPro"/>
</dbReference>
<dbReference type="Pfam" id="PF00931">
    <property type="entry name" value="NB-ARC"/>
    <property type="match status" value="1"/>
</dbReference>
<evidence type="ECO:0000313" key="8">
    <source>
        <dbReference type="Proteomes" id="UP000323000"/>
    </source>
</evidence>
<dbReference type="Proteomes" id="UP000323000">
    <property type="component" value="Chromosome 13"/>
</dbReference>
<dbReference type="SUPFAM" id="SSF52058">
    <property type="entry name" value="L domain-like"/>
    <property type="match status" value="2"/>
</dbReference>
<comment type="similarity">
    <text evidence="1">Belongs to the disease resistance NB-LRR family.</text>
</comment>
<evidence type="ECO:0000256" key="5">
    <source>
        <dbReference type="SAM" id="Coils"/>
    </source>
</evidence>
<dbReference type="InterPro" id="IPR032675">
    <property type="entry name" value="LRR_dom_sf"/>
</dbReference>
<dbReference type="GO" id="GO:0005524">
    <property type="term" value="F:ATP binding"/>
    <property type="evidence" value="ECO:0007669"/>
    <property type="project" value="UniProtKB-KW"/>
</dbReference>
<protein>
    <recommendedName>
        <fullName evidence="6">AAA+ ATPase domain-containing protein</fullName>
    </recommendedName>
</protein>
<dbReference type="InterPro" id="IPR003593">
    <property type="entry name" value="AAA+_ATPase"/>
</dbReference>
<keyword evidence="3" id="KW-0611">Plant defense</keyword>
<dbReference type="SMART" id="SM00382">
    <property type="entry name" value="AAA"/>
    <property type="match status" value="1"/>
</dbReference>
<dbReference type="Gene3D" id="3.80.10.10">
    <property type="entry name" value="Ribonuclease Inhibitor"/>
    <property type="match status" value="5"/>
</dbReference>
<evidence type="ECO:0000256" key="4">
    <source>
        <dbReference type="ARBA" id="ARBA00022840"/>
    </source>
</evidence>
<dbReference type="Pfam" id="PF13855">
    <property type="entry name" value="LRR_8"/>
    <property type="match status" value="1"/>
</dbReference>
<dbReference type="SUPFAM" id="SSF52540">
    <property type="entry name" value="P-loop containing nucleoside triphosphate hydrolases"/>
    <property type="match status" value="1"/>
</dbReference>
<dbReference type="EMBL" id="VAHF01000013">
    <property type="protein sequence ID" value="TXG48206.1"/>
    <property type="molecule type" value="Genomic_DNA"/>
</dbReference>
<dbReference type="InterPro" id="IPR001611">
    <property type="entry name" value="Leu-rich_rpt"/>
</dbReference>
<keyword evidence="8" id="KW-1185">Reference proteome</keyword>
<sequence>MAESVISIVGEIAAEHVVDSIATRVGYIRNYKANFENLEKKVKNLQGRRDAVQHKIDEATKNGDEIEELVQKWLDSVINAIKEATDIIEDNKRLNMRCFKSLCPDLKKRYQQSKIARMKTDDISKLHNEGTFDRVSYRTLPAETWHPDSYENIKSRHSTMEGVLNALHNPDVNMIGVYGMGGSGKTTLVREVARKAEEDKLFDQVVFAEVSDMVDIRKIQGVIAERLGLKFHEDTEPVRADRLRKRIMQETKILLILDDIWKDLDLVAVGIPFGNNHVGCKLLLTSRDMDLLNEMGSESNFFVDVLEEEEACNLFMKIAGVGEEQHGLRSLAFKVAKECGGLLVAIITVAKALKNKQQCEWDIALRELSNPPSFENVEGSVVKKAYMSIHLSYKHLESEELKSTFLLCSIMACTHDASIEELLRYAVGLRLFKAENTMEDERDKAKKLVRQLKDSSLLLGTRNSETFSIHDVMKWAVENTLQNCTSITLHDILELPKPLECPKLQFFYMKTKTRLTKIPDNFFKGMPHLSVLHLIEMYLSPLPTSLCLLKKLQTLNLDGCHLEDIAKMKDMENLEILVIGFDSDKQLLPEEIGQLTSLRLLDLRNCSFIIPPKTLSRLTQLEELYMGHWYDQREVEESVASLEELKDLSHLTALHIRVADAEILPKGLDFFQKLKRYKIVIGERWYSREALRTLHVSTDTNILSEDGVIKQLKGIEDLHLGGKQRVKNVLYELDGEGFPQLKHFHIRNNPYIQLIEDSITSATCEAFPLLETLYLYNLVRLEKICHDQLRAKCFCQLTTIFVLGCGKLKNLFSFSIAKHLSQLKRIVVDDCGNMEEIFSIGRTDDVNNNEVVCDQLHSLTLESLPRLRRICSESGIASTSQERQMPLTTDASEDQVDALPLFGEKVVFPNLKRLELSGINLKKIWPNQLPLFSRCFQSLTTLIVRSCDNLKYLFSSSTLGSLKQLQHLEIKYCKELEELIRIDDNCSNYVEFPSLEKLHIQSCPEIREFIFSDKVSFPSLQEIQIHRMKNLKMIWQNQLIESVQYCPKLCIMELENCKSLENLFPASITRSLLELEKLHVSSCGIKEIVSKEERVDQEEAARFVFPRLSSLKLYSLEERGCFYPGKHTTEWPKLRKLKVEYGEKIDLFNFQKNNEGQPDVPVQQHLFMVDKAFSNLEKVTICRNHIRIICQSSYPEDLFPNLEFLEVTDDKSTVFPPDILVRFHNLKKLKLTSSSYKEIFSFEEVEKHTRTLVQIKSLCIRHLDNLKQLWKQDSKMDLILQKLEFLQVNWCDSLIILMPPAASLENLKILKVFGCHRLLSLVVASTAKSLVHLEEMSITYCQEMTEIIANEGDVLEGEIIFRRLKSLELKSLSNLTCFCYGNYTLNFPLLEKLKMEECTKMQFFSSGVVRTPKLQEASQVSQNWTKYVWECDNLNTFIKQHREKEVFSNAKQLNLNGNDIRMIWQSRFPEHIFPKVKCLHFYEDKSTVFPFGIFQIFHNVAKLDLTSSSYKEIFPHEEVQKHEGELPQIKRLHVTELHDLEQMWKPDSKLDLILLNLEILEVKRCKSLINVLLPSSSFENLKILKVEGCERLISLVAASTAKCMVQLEEMQICRCIMMTEVVAKEGDITEEEDKIIFHKLKKLELNDLSSLTSFSSGNYTFNIPVLEKLNVEECPNMMIFSSRDLNTPMLREVLQDLTEYTCENDLNKIVQQHHEEMVFSREKLNFESIRIILQKFVEHHKVFSNLEQLSFSRDEIRMLWQSQFPQHLFPKLELLEVSRDESTVFQLAILERFQNVEKLELNYGSYEEILSCEEVEKHVGTLEQIKSLSLYRLDDLKQMWKQDSKMDLNLQNLETLQVEWCGSLVTLMPPSASFQNLTRMSVEGCHRLMCFLVPSTAKSLVRLKYMTIKRCNMMIEVISSNEGSETRDGITFEKLWSLDLDGLSSLTSFCSGKYTFNFPCLHTLTMKNCPKIKIFSSGVLNTPELQKIQHDSKYFILDGDLNATIHGIHEKLNTKNSTEDCAGPSALSPSSSAI</sequence>
<keyword evidence="5" id="KW-0175">Coiled coil</keyword>
<dbReference type="Pfam" id="PF23247">
    <property type="entry name" value="LRR_RPS2"/>
    <property type="match status" value="7"/>
</dbReference>
<evidence type="ECO:0000313" key="7">
    <source>
        <dbReference type="EMBL" id="TXG48206.1"/>
    </source>
</evidence>
<keyword evidence="4" id="KW-0067">ATP-binding</keyword>
<dbReference type="InterPro" id="IPR042197">
    <property type="entry name" value="Apaf_helical"/>
</dbReference>
<dbReference type="OrthoDB" id="1818952at2759"/>
<dbReference type="FunFam" id="3.40.50.300:FF:001091">
    <property type="entry name" value="Probable disease resistance protein At1g61300"/>
    <property type="match status" value="1"/>
</dbReference>
<feature type="coiled-coil region" evidence="5">
    <location>
        <begin position="28"/>
        <end position="62"/>
    </location>
</feature>
<keyword evidence="2" id="KW-0547">Nucleotide-binding</keyword>
<dbReference type="GO" id="GO:0006952">
    <property type="term" value="P:defense response"/>
    <property type="evidence" value="ECO:0007669"/>
    <property type="project" value="UniProtKB-KW"/>
</dbReference>
<feature type="domain" description="AAA+ ATPase" evidence="6">
    <location>
        <begin position="171"/>
        <end position="306"/>
    </location>
</feature>
<proteinExistence type="inferred from homology"/>
<organism evidence="7 8">
    <name type="scientific">Acer yangbiense</name>
    <dbReference type="NCBI Taxonomy" id="1000413"/>
    <lineage>
        <taxon>Eukaryota</taxon>
        <taxon>Viridiplantae</taxon>
        <taxon>Streptophyta</taxon>
        <taxon>Embryophyta</taxon>
        <taxon>Tracheophyta</taxon>
        <taxon>Spermatophyta</taxon>
        <taxon>Magnoliopsida</taxon>
        <taxon>eudicotyledons</taxon>
        <taxon>Gunneridae</taxon>
        <taxon>Pentapetalae</taxon>
        <taxon>rosids</taxon>
        <taxon>malvids</taxon>
        <taxon>Sapindales</taxon>
        <taxon>Sapindaceae</taxon>
        <taxon>Hippocastanoideae</taxon>
        <taxon>Acereae</taxon>
        <taxon>Acer</taxon>
    </lineage>
</organism>
<gene>
    <name evidence="7" type="ORF">EZV62_027500</name>
</gene>
<accession>A0A5C7GVR0</accession>
<name>A0A5C7GVR0_9ROSI</name>
<reference evidence="8" key="1">
    <citation type="journal article" date="2019" name="Gigascience">
        <title>De novo genome assembly of the endangered Acer yangbiense, a plant species with extremely small populations endemic to Yunnan Province, China.</title>
        <authorList>
            <person name="Yang J."/>
            <person name="Wariss H.M."/>
            <person name="Tao L."/>
            <person name="Zhang R."/>
            <person name="Yun Q."/>
            <person name="Hollingsworth P."/>
            <person name="Dao Z."/>
            <person name="Luo G."/>
            <person name="Guo H."/>
            <person name="Ma Y."/>
            <person name="Sun W."/>
        </authorList>
    </citation>
    <scope>NUCLEOTIDE SEQUENCE [LARGE SCALE GENOMIC DNA]</scope>
    <source>
        <strain evidence="8">cv. Malutang</strain>
    </source>
</reference>
<evidence type="ECO:0000256" key="3">
    <source>
        <dbReference type="ARBA" id="ARBA00022821"/>
    </source>
</evidence>
<comment type="caution">
    <text evidence="7">The sequence shown here is derived from an EMBL/GenBank/DDBJ whole genome shotgun (WGS) entry which is preliminary data.</text>
</comment>
<dbReference type="InterPro" id="IPR050905">
    <property type="entry name" value="Plant_NBS-LRR"/>
</dbReference>
<dbReference type="PRINTS" id="PR00364">
    <property type="entry name" value="DISEASERSIST"/>
</dbReference>
<evidence type="ECO:0000256" key="1">
    <source>
        <dbReference type="ARBA" id="ARBA00008894"/>
    </source>
</evidence>
<dbReference type="InterPro" id="IPR002182">
    <property type="entry name" value="NB-ARC"/>
</dbReference>
<dbReference type="PANTHER" id="PTHR33463">
    <property type="entry name" value="NB-ARC DOMAIN-CONTAINING PROTEIN-RELATED"/>
    <property type="match status" value="1"/>
</dbReference>
<dbReference type="Gene3D" id="3.40.50.300">
    <property type="entry name" value="P-loop containing nucleotide triphosphate hydrolases"/>
    <property type="match status" value="1"/>
</dbReference>
<dbReference type="PANTHER" id="PTHR33463:SF198">
    <property type="entry name" value="RPP4C3"/>
    <property type="match status" value="1"/>
</dbReference>
<dbReference type="SUPFAM" id="SSF52047">
    <property type="entry name" value="RNI-like"/>
    <property type="match status" value="3"/>
</dbReference>